<protein>
    <recommendedName>
        <fullName evidence="4">DUF4251 domain-containing protein</fullName>
    </recommendedName>
</protein>
<dbReference type="Proteomes" id="UP000268372">
    <property type="component" value="Unassembled WGS sequence"/>
</dbReference>
<dbReference type="PROSITE" id="PS51257">
    <property type="entry name" value="PROKAR_LIPOPROTEIN"/>
    <property type="match status" value="1"/>
</dbReference>
<keyword evidence="1" id="KW-0732">Signal</keyword>
<dbReference type="RefSeq" id="WP_124899159.1">
    <property type="nucleotide sequence ID" value="NZ_RQTJ01000011.1"/>
</dbReference>
<feature type="chain" id="PRO_5018165138" description="DUF4251 domain-containing protein" evidence="1">
    <location>
        <begin position="18"/>
        <end position="183"/>
    </location>
</feature>
<dbReference type="AlphaFoldDB" id="A0A3P1B2D8"/>
<sequence>MKKIALFFLLMVIVACSSESLSVKQATNLIKTHTEKYPYFEKTTLQLGEQKYSVRKDSAEITVLRNLASQDLISLKTISSRKKLLSKDSVLVVNIGLTTKAADFVIDQKKNKAQVKTYLFTIQENSDVQLELNSKTKATASAKLIKTTTPFAGLSKDKNLNSTFITQKFVLKYNKETGWFVAR</sequence>
<gene>
    <name evidence="2" type="ORF">EG242_06840</name>
</gene>
<proteinExistence type="predicted"/>
<organism evidence="2 3">
    <name type="scientific">Paenimyroides viscosum</name>
    <dbReference type="NCBI Taxonomy" id="2488729"/>
    <lineage>
        <taxon>Bacteria</taxon>
        <taxon>Pseudomonadati</taxon>
        <taxon>Bacteroidota</taxon>
        <taxon>Flavobacteriia</taxon>
        <taxon>Flavobacteriales</taxon>
        <taxon>Flavobacteriaceae</taxon>
        <taxon>Paenimyroides</taxon>
    </lineage>
</organism>
<evidence type="ECO:0000256" key="1">
    <source>
        <dbReference type="SAM" id="SignalP"/>
    </source>
</evidence>
<evidence type="ECO:0000313" key="3">
    <source>
        <dbReference type="Proteomes" id="UP000268372"/>
    </source>
</evidence>
<keyword evidence="3" id="KW-1185">Reference proteome</keyword>
<feature type="signal peptide" evidence="1">
    <location>
        <begin position="1"/>
        <end position="17"/>
    </location>
</feature>
<name>A0A3P1B2D8_9FLAO</name>
<evidence type="ECO:0008006" key="4">
    <source>
        <dbReference type="Google" id="ProtNLM"/>
    </source>
</evidence>
<comment type="caution">
    <text evidence="2">The sequence shown here is derived from an EMBL/GenBank/DDBJ whole genome shotgun (WGS) entry which is preliminary data.</text>
</comment>
<reference evidence="2 3" key="1">
    <citation type="submission" date="2018-11" db="EMBL/GenBank/DDBJ databases">
        <title>Flavobacterium sp. nov., YIM 102796 draft genome.</title>
        <authorList>
            <person name="Li G."/>
            <person name="Jiang Y."/>
        </authorList>
    </citation>
    <scope>NUCLEOTIDE SEQUENCE [LARGE SCALE GENOMIC DNA]</scope>
    <source>
        <strain evidence="2 3">YIM 102796</strain>
    </source>
</reference>
<evidence type="ECO:0000313" key="2">
    <source>
        <dbReference type="EMBL" id="RRA95115.1"/>
    </source>
</evidence>
<dbReference type="EMBL" id="RQTJ01000011">
    <property type="protein sequence ID" value="RRA95115.1"/>
    <property type="molecule type" value="Genomic_DNA"/>
</dbReference>
<dbReference type="OrthoDB" id="1148341at2"/>
<accession>A0A3P1B2D8</accession>